<dbReference type="Proteomes" id="UP001497482">
    <property type="component" value="Chromosome 6"/>
</dbReference>
<protein>
    <submittedName>
        <fullName evidence="1">Uncharacterized protein</fullName>
    </submittedName>
</protein>
<reference evidence="1 2" key="1">
    <citation type="submission" date="2024-04" db="EMBL/GenBank/DDBJ databases">
        <authorList>
            <person name="Waldvogel A.-M."/>
            <person name="Schoenle A."/>
        </authorList>
    </citation>
    <scope>NUCLEOTIDE SEQUENCE [LARGE SCALE GENOMIC DNA]</scope>
</reference>
<evidence type="ECO:0000313" key="2">
    <source>
        <dbReference type="Proteomes" id="UP001497482"/>
    </source>
</evidence>
<proteinExistence type="predicted"/>
<name>A0AAV2M3L2_KNICA</name>
<dbReference type="EMBL" id="OZ035828">
    <property type="protein sequence ID" value="CAL1607927.1"/>
    <property type="molecule type" value="Genomic_DNA"/>
</dbReference>
<sequence length="149" mass="17184">MNSLFAELEAQTRVITMRIFTYFLLSVLCPSEVRKEVQGDTREVRKEVQGDTREVRKEVQGDTREVRKEVQGDTREVRVRKEVQGDTREVRKEVQGDTREGSLVAARVFMATSLRKQASKHTGAHTRRLHRVCWLFGDVVFFVCLWGGG</sequence>
<evidence type="ECO:0000313" key="1">
    <source>
        <dbReference type="EMBL" id="CAL1607927.1"/>
    </source>
</evidence>
<keyword evidence="2" id="KW-1185">Reference proteome</keyword>
<dbReference type="AlphaFoldDB" id="A0AAV2M3L2"/>
<organism evidence="1 2">
    <name type="scientific">Knipowitschia caucasica</name>
    <name type="common">Caucasian dwarf goby</name>
    <name type="synonym">Pomatoschistus caucasicus</name>
    <dbReference type="NCBI Taxonomy" id="637954"/>
    <lineage>
        <taxon>Eukaryota</taxon>
        <taxon>Metazoa</taxon>
        <taxon>Chordata</taxon>
        <taxon>Craniata</taxon>
        <taxon>Vertebrata</taxon>
        <taxon>Euteleostomi</taxon>
        <taxon>Actinopterygii</taxon>
        <taxon>Neopterygii</taxon>
        <taxon>Teleostei</taxon>
        <taxon>Neoteleostei</taxon>
        <taxon>Acanthomorphata</taxon>
        <taxon>Gobiaria</taxon>
        <taxon>Gobiiformes</taxon>
        <taxon>Gobioidei</taxon>
        <taxon>Gobiidae</taxon>
        <taxon>Gobiinae</taxon>
        <taxon>Knipowitschia</taxon>
    </lineage>
</organism>
<gene>
    <name evidence="1" type="ORF">KC01_LOCUS34935</name>
</gene>
<accession>A0AAV2M3L2</accession>